<dbReference type="OrthoDB" id="9805974at2"/>
<evidence type="ECO:0000256" key="2">
    <source>
        <dbReference type="ARBA" id="ARBA00022448"/>
    </source>
</evidence>
<name>A0A4V2YZZ2_9ACTN</name>
<dbReference type="InterPro" id="IPR051393">
    <property type="entry name" value="ABC_transporter_permease"/>
</dbReference>
<dbReference type="RefSeq" id="WP_131900781.1">
    <property type="nucleotide sequence ID" value="NZ_SMKZ01000062.1"/>
</dbReference>
<dbReference type="PANTHER" id="PTHR30193">
    <property type="entry name" value="ABC TRANSPORTER PERMEASE PROTEIN"/>
    <property type="match status" value="1"/>
</dbReference>
<keyword evidence="10" id="KW-1185">Reference proteome</keyword>
<evidence type="ECO:0000256" key="7">
    <source>
        <dbReference type="RuleBase" id="RU363032"/>
    </source>
</evidence>
<dbReference type="Pfam" id="PF00528">
    <property type="entry name" value="BPD_transp_1"/>
    <property type="match status" value="1"/>
</dbReference>
<feature type="transmembrane region" description="Helical" evidence="7">
    <location>
        <begin position="12"/>
        <end position="31"/>
    </location>
</feature>
<evidence type="ECO:0000256" key="3">
    <source>
        <dbReference type="ARBA" id="ARBA00022475"/>
    </source>
</evidence>
<feature type="transmembrane region" description="Helical" evidence="7">
    <location>
        <begin position="159"/>
        <end position="183"/>
    </location>
</feature>
<evidence type="ECO:0000256" key="5">
    <source>
        <dbReference type="ARBA" id="ARBA00022989"/>
    </source>
</evidence>
<protein>
    <submittedName>
        <fullName evidence="9">Sugar ABC transporter permease</fullName>
    </submittedName>
</protein>
<evidence type="ECO:0000313" key="9">
    <source>
        <dbReference type="EMBL" id="TDD98977.1"/>
    </source>
</evidence>
<proteinExistence type="inferred from homology"/>
<feature type="transmembrane region" description="Helical" evidence="7">
    <location>
        <begin position="214"/>
        <end position="231"/>
    </location>
</feature>
<sequence>MLRIRKWGPAALLVAPSLVAIGVFVYGFLGWNLRVSLSDWRGLRATYDFAGLDNYRRLAGDTRFIDGVQNVVVFTVVFVAGTLIFGFLLALLLERGIRGEAFFRTVFLFPMAISFIATAIIWRWLMSNASGAQETGLNKLFDSVGLGFLANDWFKADSYWAVASVAIAAGWALVGYIMALFLAGMRGVSDDLREAARVDGASEAKAFWHVIRPMLLPVVMSAIVILAHISLKTFDLIYAMDAKSRKIETPALYMWFTTFEGLNFSIGAAIATLLVLGIALVIVPYIWYSVRSERRR</sequence>
<evidence type="ECO:0000259" key="8">
    <source>
        <dbReference type="PROSITE" id="PS50928"/>
    </source>
</evidence>
<organism evidence="9 10">
    <name type="scientific">Jiangella asiatica</name>
    <dbReference type="NCBI Taxonomy" id="2530372"/>
    <lineage>
        <taxon>Bacteria</taxon>
        <taxon>Bacillati</taxon>
        <taxon>Actinomycetota</taxon>
        <taxon>Actinomycetes</taxon>
        <taxon>Jiangellales</taxon>
        <taxon>Jiangellaceae</taxon>
        <taxon>Jiangella</taxon>
    </lineage>
</organism>
<accession>A0A4V2YZZ2</accession>
<dbReference type="Gene3D" id="1.10.3720.10">
    <property type="entry name" value="MetI-like"/>
    <property type="match status" value="1"/>
</dbReference>
<comment type="subcellular location">
    <subcellularLocation>
        <location evidence="1 7">Cell membrane</location>
        <topology evidence="1 7">Multi-pass membrane protein</topology>
    </subcellularLocation>
</comment>
<dbReference type="GO" id="GO:0005886">
    <property type="term" value="C:plasma membrane"/>
    <property type="evidence" value="ECO:0007669"/>
    <property type="project" value="UniProtKB-SubCell"/>
</dbReference>
<gene>
    <name evidence="9" type="ORF">E1269_27865</name>
</gene>
<keyword evidence="6 7" id="KW-0472">Membrane</keyword>
<comment type="similarity">
    <text evidence="7">Belongs to the binding-protein-dependent transport system permease family.</text>
</comment>
<comment type="caution">
    <text evidence="9">The sequence shown here is derived from an EMBL/GenBank/DDBJ whole genome shotgun (WGS) entry which is preliminary data.</text>
</comment>
<dbReference type="EMBL" id="SMKZ01000062">
    <property type="protein sequence ID" value="TDD98977.1"/>
    <property type="molecule type" value="Genomic_DNA"/>
</dbReference>
<feature type="transmembrane region" description="Helical" evidence="7">
    <location>
        <begin position="71"/>
        <end position="93"/>
    </location>
</feature>
<dbReference type="PANTHER" id="PTHR30193:SF42">
    <property type="entry name" value="ABC TRANSPORTER PERMEASE PROTEIN"/>
    <property type="match status" value="1"/>
</dbReference>
<feature type="domain" description="ABC transmembrane type-1" evidence="8">
    <location>
        <begin position="68"/>
        <end position="287"/>
    </location>
</feature>
<evidence type="ECO:0000256" key="6">
    <source>
        <dbReference type="ARBA" id="ARBA00023136"/>
    </source>
</evidence>
<dbReference type="PROSITE" id="PS50928">
    <property type="entry name" value="ABC_TM1"/>
    <property type="match status" value="1"/>
</dbReference>
<dbReference type="AlphaFoldDB" id="A0A4V2YZZ2"/>
<keyword evidence="2 7" id="KW-0813">Transport</keyword>
<dbReference type="InterPro" id="IPR000515">
    <property type="entry name" value="MetI-like"/>
</dbReference>
<keyword evidence="3" id="KW-1003">Cell membrane</keyword>
<evidence type="ECO:0000256" key="1">
    <source>
        <dbReference type="ARBA" id="ARBA00004651"/>
    </source>
</evidence>
<dbReference type="GO" id="GO:0055085">
    <property type="term" value="P:transmembrane transport"/>
    <property type="evidence" value="ECO:0007669"/>
    <property type="project" value="InterPro"/>
</dbReference>
<evidence type="ECO:0000313" key="10">
    <source>
        <dbReference type="Proteomes" id="UP000294739"/>
    </source>
</evidence>
<dbReference type="SUPFAM" id="SSF161098">
    <property type="entry name" value="MetI-like"/>
    <property type="match status" value="1"/>
</dbReference>
<dbReference type="InParanoid" id="A0A4V2YZZ2"/>
<feature type="transmembrane region" description="Helical" evidence="7">
    <location>
        <begin position="264"/>
        <end position="288"/>
    </location>
</feature>
<keyword evidence="5 7" id="KW-1133">Transmembrane helix</keyword>
<dbReference type="Proteomes" id="UP000294739">
    <property type="component" value="Unassembled WGS sequence"/>
</dbReference>
<dbReference type="CDD" id="cd06261">
    <property type="entry name" value="TM_PBP2"/>
    <property type="match status" value="1"/>
</dbReference>
<dbReference type="InterPro" id="IPR035906">
    <property type="entry name" value="MetI-like_sf"/>
</dbReference>
<keyword evidence="4 7" id="KW-0812">Transmembrane</keyword>
<feature type="transmembrane region" description="Helical" evidence="7">
    <location>
        <begin position="105"/>
        <end position="125"/>
    </location>
</feature>
<evidence type="ECO:0000256" key="4">
    <source>
        <dbReference type="ARBA" id="ARBA00022692"/>
    </source>
</evidence>
<reference evidence="9 10" key="1">
    <citation type="submission" date="2019-03" db="EMBL/GenBank/DDBJ databases">
        <title>Draft genome sequences of novel Actinobacteria.</title>
        <authorList>
            <person name="Sahin N."/>
            <person name="Ay H."/>
            <person name="Saygin H."/>
        </authorList>
    </citation>
    <scope>NUCLEOTIDE SEQUENCE [LARGE SCALE GENOMIC DNA]</scope>
    <source>
        <strain evidence="9 10">5K138</strain>
    </source>
</reference>